<sequence>MGYNITSRGVEAWQYPPVSTYSYFQLNRPRGRGTAMLIGVNLT</sequence>
<keyword evidence="2" id="KW-1185">Reference proteome</keyword>
<organism evidence="1 2">
    <name type="scientific">Nostoc sphaeroides CCNUC1</name>
    <dbReference type="NCBI Taxonomy" id="2653204"/>
    <lineage>
        <taxon>Bacteria</taxon>
        <taxon>Bacillati</taxon>
        <taxon>Cyanobacteriota</taxon>
        <taxon>Cyanophyceae</taxon>
        <taxon>Nostocales</taxon>
        <taxon>Nostocaceae</taxon>
        <taxon>Nostoc</taxon>
    </lineage>
</organism>
<evidence type="ECO:0000313" key="2">
    <source>
        <dbReference type="Proteomes" id="UP000326678"/>
    </source>
</evidence>
<accession>A0A5P8VRV0</accession>
<protein>
    <submittedName>
        <fullName evidence="1">Uncharacterized protein</fullName>
    </submittedName>
</protein>
<reference evidence="1 2" key="1">
    <citation type="submission" date="2019-10" db="EMBL/GenBank/DDBJ databases">
        <title>Genomic and transcriptomic insights into the perfect genentic adaptation of a filamentous nitrogen-fixing cyanobacterium to rice fields.</title>
        <authorList>
            <person name="Chen Z."/>
        </authorList>
    </citation>
    <scope>NUCLEOTIDE SEQUENCE [LARGE SCALE GENOMIC DNA]</scope>
    <source>
        <strain evidence="1">CCNUC1</strain>
    </source>
</reference>
<dbReference type="Proteomes" id="UP000326678">
    <property type="component" value="Chromosome Gxm1"/>
</dbReference>
<dbReference type="AlphaFoldDB" id="A0A5P8VRV0"/>
<gene>
    <name evidence="1" type="ORF">GXM_00497</name>
</gene>
<evidence type="ECO:0000313" key="1">
    <source>
        <dbReference type="EMBL" id="QFS43024.1"/>
    </source>
</evidence>
<dbReference type="EMBL" id="CP045226">
    <property type="protein sequence ID" value="QFS43024.1"/>
    <property type="molecule type" value="Genomic_DNA"/>
</dbReference>
<proteinExistence type="predicted"/>
<name>A0A5P8VRV0_9NOSO</name>
<dbReference type="KEGG" id="nsh:GXM_00497"/>